<sequence length="87" mass="9677">MAMHALKADIPEPLADKLAEVAEQLHLTTDTAVSEALGNWLALQEKRRLMTLEAMASIEAGQFVEHEDVRAWIDSLESDDPLPMPRP</sequence>
<proteinExistence type="predicted"/>
<evidence type="ECO:0000313" key="1">
    <source>
        <dbReference type="EMBL" id="TDR93762.1"/>
    </source>
</evidence>
<dbReference type="RefSeq" id="WP_133768732.1">
    <property type="nucleotide sequence ID" value="NZ_SNZR01000011.1"/>
</dbReference>
<reference evidence="1 2" key="1">
    <citation type="submission" date="2019-03" db="EMBL/GenBank/DDBJ databases">
        <title>Genomic Encyclopedia of Type Strains, Phase IV (KMG-IV): sequencing the most valuable type-strain genomes for metagenomic binning, comparative biology and taxonomic classification.</title>
        <authorList>
            <person name="Goeker M."/>
        </authorList>
    </citation>
    <scope>NUCLEOTIDE SEQUENCE [LARGE SCALE GENOMIC DNA]</scope>
    <source>
        <strain evidence="1 2">DSM 25903</strain>
    </source>
</reference>
<dbReference type="EMBL" id="SNZR01000011">
    <property type="protein sequence ID" value="TDR93762.1"/>
    <property type="molecule type" value="Genomic_DNA"/>
</dbReference>
<gene>
    <name evidence="1" type="ORF">EV668_1028</name>
</gene>
<dbReference type="AlphaFoldDB" id="A0A4R7C721"/>
<keyword evidence="2" id="KW-1185">Reference proteome</keyword>
<evidence type="ECO:0000313" key="2">
    <source>
        <dbReference type="Proteomes" id="UP000295122"/>
    </source>
</evidence>
<name>A0A4R7C721_9HYPH</name>
<accession>A0A4R7C721</accession>
<dbReference type="OrthoDB" id="5298181at2"/>
<comment type="caution">
    <text evidence="1">The sequence shown here is derived from an EMBL/GenBank/DDBJ whole genome shotgun (WGS) entry which is preliminary data.</text>
</comment>
<dbReference type="Proteomes" id="UP000295122">
    <property type="component" value="Unassembled WGS sequence"/>
</dbReference>
<protein>
    <submittedName>
        <fullName evidence="1">Putative transcriptional regulator</fullName>
    </submittedName>
</protein>
<organism evidence="1 2">
    <name type="scientific">Enterovirga rhinocerotis</name>
    <dbReference type="NCBI Taxonomy" id="1339210"/>
    <lineage>
        <taxon>Bacteria</taxon>
        <taxon>Pseudomonadati</taxon>
        <taxon>Pseudomonadota</taxon>
        <taxon>Alphaproteobacteria</taxon>
        <taxon>Hyphomicrobiales</taxon>
        <taxon>Methylobacteriaceae</taxon>
        <taxon>Enterovirga</taxon>
    </lineage>
</organism>